<dbReference type="InterPro" id="IPR011051">
    <property type="entry name" value="RmlC_Cupin_sf"/>
</dbReference>
<dbReference type="Gene3D" id="2.60.120.10">
    <property type="entry name" value="Jelly Rolls"/>
    <property type="match status" value="1"/>
</dbReference>
<feature type="domain" description="Cupin type-2" evidence="1">
    <location>
        <begin position="26"/>
        <end position="95"/>
    </location>
</feature>
<comment type="caution">
    <text evidence="2">The sequence shown here is derived from an EMBL/GenBank/DDBJ whole genome shotgun (WGS) entry which is preliminary data.</text>
</comment>
<dbReference type="InterPro" id="IPR013096">
    <property type="entry name" value="Cupin_2"/>
</dbReference>
<dbReference type="Pfam" id="PF07883">
    <property type="entry name" value="Cupin_2"/>
    <property type="match status" value="1"/>
</dbReference>
<keyword evidence="3" id="KW-1185">Reference proteome</keyword>
<dbReference type="STRING" id="1312852.EG19_01750"/>
<accession>A0A062Y0Q6</accession>
<evidence type="ECO:0000313" key="2">
    <source>
        <dbReference type="EMBL" id="KDA53946.1"/>
    </source>
</evidence>
<dbReference type="AlphaFoldDB" id="A0A062Y0Q6"/>
<evidence type="ECO:0000313" key="3">
    <source>
        <dbReference type="Proteomes" id="UP000027284"/>
    </source>
</evidence>
<evidence type="ECO:0000259" key="1">
    <source>
        <dbReference type="Pfam" id="PF07883"/>
    </source>
</evidence>
<name>A0A062Y0Q6_9BACT</name>
<dbReference type="RefSeq" id="WP_038048576.1">
    <property type="nucleotide sequence ID" value="NZ_JMFG01000015.1"/>
</dbReference>
<dbReference type="SUPFAM" id="SSF51182">
    <property type="entry name" value="RmlC-like cupins"/>
    <property type="match status" value="1"/>
</dbReference>
<sequence>MTRFVEKPWGQEEIFAETPYYVGKILTVKAGHALSLQYHERKIETMRVLAGEGELHLGTLPLTGPMQVVAIAPGSVFHLEPRTVHRVVAVSDLTILEVSTPHLDDVVRLEDRYGREGTNKP</sequence>
<dbReference type="InterPro" id="IPR014710">
    <property type="entry name" value="RmlC-like_jellyroll"/>
</dbReference>
<dbReference type="OrthoDB" id="9811239at2"/>
<protein>
    <recommendedName>
        <fullName evidence="1">Cupin type-2 domain-containing protein</fullName>
    </recommendedName>
</protein>
<reference evidence="2 3" key="1">
    <citation type="submission" date="2014-04" db="EMBL/GenBank/DDBJ databases">
        <title>The Genome Sequence of Thermoanaerobaculum aquaticum MP-01, The First Cultivated Group 23 Acidobacterium.</title>
        <authorList>
            <person name="Stamps B.W."/>
            <person name="Losey N.A."/>
            <person name="Lawson P.A."/>
            <person name="Stevenson B.S."/>
        </authorList>
    </citation>
    <scope>NUCLEOTIDE SEQUENCE [LARGE SCALE GENOMIC DNA]</scope>
    <source>
        <strain evidence="2 3">MP-01</strain>
    </source>
</reference>
<dbReference type="EMBL" id="JMFG01000015">
    <property type="protein sequence ID" value="KDA53946.1"/>
    <property type="molecule type" value="Genomic_DNA"/>
</dbReference>
<organism evidence="2 3">
    <name type="scientific">Thermoanaerobaculum aquaticum</name>
    <dbReference type="NCBI Taxonomy" id="1312852"/>
    <lineage>
        <taxon>Bacteria</taxon>
        <taxon>Pseudomonadati</taxon>
        <taxon>Acidobacteriota</taxon>
        <taxon>Thermoanaerobaculia</taxon>
        <taxon>Thermoanaerobaculales</taxon>
        <taxon>Thermoanaerobaculaceae</taxon>
        <taxon>Thermoanaerobaculum</taxon>
    </lineage>
</organism>
<proteinExistence type="predicted"/>
<gene>
    <name evidence="2" type="ORF">EG19_01750</name>
</gene>
<dbReference type="Proteomes" id="UP000027284">
    <property type="component" value="Unassembled WGS sequence"/>
</dbReference>